<comment type="caution">
    <text evidence="3">The sequence shown here is derived from an EMBL/GenBank/DDBJ whole genome shotgun (WGS) entry which is preliminary data.</text>
</comment>
<dbReference type="GO" id="GO:0004298">
    <property type="term" value="F:threonine-type endopeptidase activity"/>
    <property type="evidence" value="ECO:0007669"/>
    <property type="project" value="InterPro"/>
</dbReference>
<dbReference type="InterPro" id="IPR029055">
    <property type="entry name" value="Ntn_hydrolases_N"/>
</dbReference>
<reference evidence="3" key="1">
    <citation type="submission" date="2023-04" db="EMBL/GenBank/DDBJ databases">
        <title>Phytophthora lilii NBRC 32176.</title>
        <authorList>
            <person name="Ichikawa N."/>
            <person name="Sato H."/>
            <person name="Tonouchi N."/>
        </authorList>
    </citation>
    <scope>NUCLEOTIDE SEQUENCE</scope>
    <source>
        <strain evidence="3">NBRC 32176</strain>
    </source>
</reference>
<feature type="site" description="Cleavage; by autolysis" evidence="2">
    <location>
        <begin position="201"/>
        <end position="202"/>
    </location>
</feature>
<dbReference type="CDD" id="cd04514">
    <property type="entry name" value="Taspase1_like"/>
    <property type="match status" value="1"/>
</dbReference>
<dbReference type="Gene3D" id="3.60.20.30">
    <property type="entry name" value="(Glycosyl)asparaginase"/>
    <property type="match status" value="1"/>
</dbReference>
<dbReference type="PANTHER" id="PTHR10188:SF8">
    <property type="entry name" value="THREONINE ASPARTASE 1"/>
    <property type="match status" value="1"/>
</dbReference>
<dbReference type="SUPFAM" id="SSF56235">
    <property type="entry name" value="N-terminal nucleophile aminohydrolases (Ntn hydrolases)"/>
    <property type="match status" value="1"/>
</dbReference>
<dbReference type="Pfam" id="PF01112">
    <property type="entry name" value="Asparaginase_2"/>
    <property type="match status" value="1"/>
</dbReference>
<evidence type="ECO:0000313" key="4">
    <source>
        <dbReference type="Proteomes" id="UP001165083"/>
    </source>
</evidence>
<dbReference type="GO" id="GO:0005737">
    <property type="term" value="C:cytoplasm"/>
    <property type="evidence" value="ECO:0007669"/>
    <property type="project" value="TreeGrafter"/>
</dbReference>
<dbReference type="AlphaFoldDB" id="A0A9W6X7Q7"/>
<protein>
    <submittedName>
        <fullName evidence="3">Unnamed protein product</fullName>
    </submittedName>
</protein>
<dbReference type="InterPro" id="IPR037464">
    <property type="entry name" value="Taspase1"/>
</dbReference>
<dbReference type="OrthoDB" id="77601at2759"/>
<keyword evidence="4" id="KW-1185">Reference proteome</keyword>
<sequence>MGEWLLAVHAGAGRYSTASEPAYLSLLRAALESTRDFIASSSAAPSAPQVAARLLQSFETSTLTNAGLGSNLTEQSLVECEASVVCGETHLVSCCGAVRGVAKPSALALKLLEQADGLETGAKNPAFAFGRQPPLVVAGEHARELARDFGLQTAEDEDELSRYQVTRKSREQWGKWQRRFQAGEAEETKADEEEIDEERLDTVGAICMDPKGNVAAALSSGGVAFKVPGRLGLAGCPRMGCAAANAGNALKREHGSRKRKRGAQANAFAVACTGRGEHFIRSNFVGILMRRLAKSADMERALRKVFVDATEENGGVGIEGGVLALVSAPPSEKNAVDGEVSRRVQLGVAFTTPCMGVGFLQCGANAKPQVKVQVLRRPEARSSKNDGVSQQLAVHVSFLRLPVPSQAK</sequence>
<dbReference type="PANTHER" id="PTHR10188">
    <property type="entry name" value="L-ASPARAGINASE"/>
    <property type="match status" value="1"/>
</dbReference>
<dbReference type="Proteomes" id="UP001165083">
    <property type="component" value="Unassembled WGS sequence"/>
</dbReference>
<dbReference type="InterPro" id="IPR000246">
    <property type="entry name" value="Peptidase_T2"/>
</dbReference>
<feature type="active site" description="Nucleophile" evidence="1">
    <location>
        <position position="202"/>
    </location>
</feature>
<dbReference type="EMBL" id="BSXW01001053">
    <property type="protein sequence ID" value="GMF33197.1"/>
    <property type="molecule type" value="Genomic_DNA"/>
</dbReference>
<proteinExistence type="predicted"/>
<evidence type="ECO:0000256" key="2">
    <source>
        <dbReference type="PIRSR" id="PIRSR600246-3"/>
    </source>
</evidence>
<gene>
    <name evidence="3" type="ORF">Plil01_001415700</name>
</gene>
<organism evidence="3 4">
    <name type="scientific">Phytophthora lilii</name>
    <dbReference type="NCBI Taxonomy" id="2077276"/>
    <lineage>
        <taxon>Eukaryota</taxon>
        <taxon>Sar</taxon>
        <taxon>Stramenopiles</taxon>
        <taxon>Oomycota</taxon>
        <taxon>Peronosporomycetes</taxon>
        <taxon>Peronosporales</taxon>
        <taxon>Peronosporaceae</taxon>
        <taxon>Phytophthora</taxon>
    </lineage>
</organism>
<evidence type="ECO:0000256" key="1">
    <source>
        <dbReference type="PIRSR" id="PIRSR600246-1"/>
    </source>
</evidence>
<evidence type="ECO:0000313" key="3">
    <source>
        <dbReference type="EMBL" id="GMF33197.1"/>
    </source>
</evidence>
<name>A0A9W6X7Q7_9STRA</name>
<accession>A0A9W6X7Q7</accession>
<dbReference type="GO" id="GO:0051604">
    <property type="term" value="P:protein maturation"/>
    <property type="evidence" value="ECO:0007669"/>
    <property type="project" value="TreeGrafter"/>
</dbReference>